<keyword evidence="2" id="KW-1185">Reference proteome</keyword>
<dbReference type="Proteomes" id="UP000717585">
    <property type="component" value="Unassembled WGS sequence"/>
</dbReference>
<accession>A0A8J6E103</accession>
<dbReference type="AlphaFoldDB" id="A0A8J6E103"/>
<dbReference type="EMBL" id="JAHDYR010000067">
    <property type="protein sequence ID" value="KAG9390007.1"/>
    <property type="molecule type" value="Genomic_DNA"/>
</dbReference>
<name>A0A8J6E103_9EUKA</name>
<evidence type="ECO:0000313" key="2">
    <source>
        <dbReference type="Proteomes" id="UP000717585"/>
    </source>
</evidence>
<organism evidence="1 2">
    <name type="scientific">Carpediemonas membranifera</name>
    <dbReference type="NCBI Taxonomy" id="201153"/>
    <lineage>
        <taxon>Eukaryota</taxon>
        <taxon>Metamonada</taxon>
        <taxon>Carpediemonas-like organisms</taxon>
        <taxon>Carpediemonas</taxon>
    </lineage>
</organism>
<proteinExistence type="predicted"/>
<evidence type="ECO:0000313" key="1">
    <source>
        <dbReference type="EMBL" id="KAG9390007.1"/>
    </source>
</evidence>
<sequence>MIWSIRSIAGAPYVDELFAIAQPMFKLILTVSRPDLEAILNPPLLRRLSHGRLDHHSMKAAVKHSGPGSVVHVCVMDDYLKSAGKLARQAGITRWKVNLIKSRPVQCQDMGLARTLWGSIDSRLTLDPCGLQFQILDPHESQPFWARTMAEAAAKRLTSMFDFHYYGNVDDTYFAETKNSKKFNYLIVPIVNSTGMGKSRVLSEVRTKIAEDTTIKTAYVAFRREGKDGRPATIYPTSDEDLAKYAESVNKLLTEPMEPTQPEEILYDTLTTFVEDIVKAKFKGIEPRRCEEFDLLTETFDTFDKKLFLVLDECGLFLNRQTDAGVSAYRVLRHAIHYTTRTFGVKIEKRIQKPTY</sequence>
<dbReference type="OrthoDB" id="107110at2759"/>
<reference evidence="1" key="1">
    <citation type="submission" date="2021-05" db="EMBL/GenBank/DDBJ databases">
        <title>A free-living protist that lacks canonical eukaryotic 1 DNA replication and segregation systems.</title>
        <authorList>
            <person name="Salas-Leiva D.E."/>
            <person name="Tromer E.C."/>
            <person name="Curtis B.A."/>
            <person name="Jerlstrom-Hultqvist J."/>
            <person name="Kolisko M."/>
            <person name="Yi Z."/>
            <person name="Salas-Leiva J.S."/>
            <person name="Gallot-Lavallee L."/>
            <person name="Kops G.J.P.L."/>
            <person name="Archibald J.M."/>
            <person name="Simpson A.G.B."/>
            <person name="Roger A.J."/>
        </authorList>
    </citation>
    <scope>NUCLEOTIDE SEQUENCE</scope>
    <source>
        <strain evidence="1">BICM</strain>
    </source>
</reference>
<gene>
    <name evidence="1" type="ORF">J8273_8698</name>
</gene>
<comment type="caution">
    <text evidence="1">The sequence shown here is derived from an EMBL/GenBank/DDBJ whole genome shotgun (WGS) entry which is preliminary data.</text>
</comment>
<protein>
    <submittedName>
        <fullName evidence="1">Uncharacterized protein</fullName>
    </submittedName>
</protein>